<proteinExistence type="inferred from homology"/>
<dbReference type="Proteomes" id="UP000184128">
    <property type="component" value="Unassembled WGS sequence"/>
</dbReference>
<dbReference type="EMBL" id="FQUF01000013">
    <property type="protein sequence ID" value="SHE74202.1"/>
    <property type="molecule type" value="Genomic_DNA"/>
</dbReference>
<accession>A0A1M4VZQ5</accession>
<dbReference type="GO" id="GO:0047617">
    <property type="term" value="F:fatty acyl-CoA hydrolase activity"/>
    <property type="evidence" value="ECO:0007669"/>
    <property type="project" value="TreeGrafter"/>
</dbReference>
<dbReference type="OrthoDB" id="9800856at2"/>
<dbReference type="Gene3D" id="3.10.129.10">
    <property type="entry name" value="Hotdog Thioesterase"/>
    <property type="match status" value="1"/>
</dbReference>
<dbReference type="NCBIfam" id="TIGR00051">
    <property type="entry name" value="YbgC/FadM family acyl-CoA thioesterase"/>
    <property type="match status" value="1"/>
</dbReference>
<dbReference type="PANTHER" id="PTHR31793:SF27">
    <property type="entry name" value="NOVEL THIOESTERASE SUPERFAMILY DOMAIN AND SAPOSIN A-TYPE DOMAIN CONTAINING PROTEIN (0610012H03RIK)"/>
    <property type="match status" value="1"/>
</dbReference>
<dbReference type="AlphaFoldDB" id="A0A1M4VZQ5"/>
<protein>
    <submittedName>
        <fullName evidence="3">Acyl-CoA thioester hydrolase</fullName>
    </submittedName>
</protein>
<dbReference type="InterPro" id="IPR006684">
    <property type="entry name" value="YbgC/YbaW"/>
</dbReference>
<dbReference type="STRING" id="1121025.SAMN02745249_01053"/>
<evidence type="ECO:0000256" key="1">
    <source>
        <dbReference type="ARBA" id="ARBA00005953"/>
    </source>
</evidence>
<dbReference type="InterPro" id="IPR029069">
    <property type="entry name" value="HotDog_dom_sf"/>
</dbReference>
<organism evidence="3 4">
    <name type="scientific">Atopostipes suicloacalis DSM 15692</name>
    <dbReference type="NCBI Taxonomy" id="1121025"/>
    <lineage>
        <taxon>Bacteria</taxon>
        <taxon>Bacillati</taxon>
        <taxon>Bacillota</taxon>
        <taxon>Bacilli</taxon>
        <taxon>Lactobacillales</taxon>
        <taxon>Carnobacteriaceae</taxon>
        <taxon>Atopostipes</taxon>
    </lineage>
</organism>
<keyword evidence="4" id="KW-1185">Reference proteome</keyword>
<reference evidence="3 4" key="1">
    <citation type="submission" date="2016-11" db="EMBL/GenBank/DDBJ databases">
        <authorList>
            <person name="Jaros S."/>
            <person name="Januszkiewicz K."/>
            <person name="Wedrychowicz H."/>
        </authorList>
    </citation>
    <scope>NUCLEOTIDE SEQUENCE [LARGE SCALE GENOMIC DNA]</scope>
    <source>
        <strain evidence="3 4">DSM 15692</strain>
    </source>
</reference>
<sequence>MMNWQHKVQYYETDQMQIVHHSNYIRWFEEARTYLMDEMGFSYFQMEDEGIIVPVLSAYAEYKSMVRFGETVEIEAKITEFTGVKLTIHYEVRDIDTKEIRSVGETKHAFLDKETYRPISLKRKHKSIFELFNRMRDIHKEK</sequence>
<evidence type="ECO:0000256" key="2">
    <source>
        <dbReference type="ARBA" id="ARBA00022801"/>
    </source>
</evidence>
<gene>
    <name evidence="3" type="ORF">SAMN02745249_01053</name>
</gene>
<evidence type="ECO:0000313" key="4">
    <source>
        <dbReference type="Proteomes" id="UP000184128"/>
    </source>
</evidence>
<name>A0A1M4VZQ5_9LACT</name>
<dbReference type="InterPro" id="IPR050563">
    <property type="entry name" value="4-hydroxybenzoyl-CoA_TE"/>
</dbReference>
<evidence type="ECO:0000313" key="3">
    <source>
        <dbReference type="EMBL" id="SHE74202.1"/>
    </source>
</evidence>
<dbReference type="RefSeq" id="WP_073297409.1">
    <property type="nucleotide sequence ID" value="NZ_FQUF01000013.1"/>
</dbReference>
<comment type="similarity">
    <text evidence="1">Belongs to the 4-hydroxybenzoyl-CoA thioesterase family.</text>
</comment>
<dbReference type="Pfam" id="PF13279">
    <property type="entry name" value="4HBT_2"/>
    <property type="match status" value="1"/>
</dbReference>
<dbReference type="SUPFAM" id="SSF54637">
    <property type="entry name" value="Thioesterase/thiol ester dehydrase-isomerase"/>
    <property type="match status" value="1"/>
</dbReference>
<dbReference type="PIRSF" id="PIRSF003230">
    <property type="entry name" value="YbgC"/>
    <property type="match status" value="1"/>
</dbReference>
<dbReference type="CDD" id="cd00586">
    <property type="entry name" value="4HBT"/>
    <property type="match status" value="1"/>
</dbReference>
<dbReference type="PANTHER" id="PTHR31793">
    <property type="entry name" value="4-HYDROXYBENZOYL-COA THIOESTERASE FAMILY MEMBER"/>
    <property type="match status" value="1"/>
</dbReference>
<keyword evidence="2 3" id="KW-0378">Hydrolase</keyword>